<evidence type="ECO:0000313" key="1">
    <source>
        <dbReference type="EMBL" id="TFZ39939.1"/>
    </source>
</evidence>
<reference evidence="1 2" key="1">
    <citation type="submission" date="2019-03" db="EMBL/GenBank/DDBJ databases">
        <title>Draft genome sequence data and analysis of a Fermenting Bacterium, Soehngenia longevitae strain 1933PT, isolated from petroleum reservoir in Azerbaijan.</title>
        <authorList>
            <person name="Grouzdev D.S."/>
            <person name="Bidzhieva S.K."/>
            <person name="Sokolova D.S."/>
            <person name="Tourova T.P."/>
            <person name="Poltaraus A.B."/>
            <person name="Nazina T.N."/>
        </authorList>
    </citation>
    <scope>NUCLEOTIDE SEQUENCE [LARGE SCALE GENOMIC DNA]</scope>
    <source>
        <strain evidence="1 2">1933P</strain>
    </source>
</reference>
<organism evidence="1 2">
    <name type="scientific">Soehngenia longivitae</name>
    <dbReference type="NCBI Taxonomy" id="2562294"/>
    <lineage>
        <taxon>Bacteria</taxon>
        <taxon>Bacillati</taxon>
        <taxon>Bacillota</taxon>
        <taxon>Tissierellia</taxon>
        <taxon>Tissierellales</taxon>
        <taxon>Tissierellaceae</taxon>
        <taxon>Soehngenia</taxon>
    </lineage>
</organism>
<protein>
    <submittedName>
        <fullName evidence="1">Uncharacterized protein</fullName>
    </submittedName>
</protein>
<dbReference type="AlphaFoldDB" id="A0A4Z0D5C9"/>
<accession>A0A4Z0D5C9</accession>
<sequence length="141" mass="16437">MFKFLIFIATIFLALGFYIEKENLESKEEKTTPSDDKLANIENRINEIEEILYSFEDRVNENILKKEDIYDIEKFKLTQDNISDDEELKNKGVPIDYNEDKFSIINSLVNGDINLTEACDILGMNKGEVLLLRNLYIESKN</sequence>
<dbReference type="RefSeq" id="WP_135271255.1">
    <property type="nucleotide sequence ID" value="NZ_SRIB01000008.1"/>
</dbReference>
<dbReference type="OrthoDB" id="1957165at2"/>
<dbReference type="Proteomes" id="UP000298381">
    <property type="component" value="Unassembled WGS sequence"/>
</dbReference>
<comment type="caution">
    <text evidence="1">The sequence shown here is derived from an EMBL/GenBank/DDBJ whole genome shotgun (WGS) entry which is preliminary data.</text>
</comment>
<evidence type="ECO:0000313" key="2">
    <source>
        <dbReference type="Proteomes" id="UP000298381"/>
    </source>
</evidence>
<proteinExistence type="predicted"/>
<keyword evidence="2" id="KW-1185">Reference proteome</keyword>
<dbReference type="EMBL" id="SRIB01000008">
    <property type="protein sequence ID" value="TFZ39939.1"/>
    <property type="molecule type" value="Genomic_DNA"/>
</dbReference>
<gene>
    <name evidence="1" type="ORF">E4100_06655</name>
</gene>
<name>A0A4Z0D5C9_9FIRM</name>